<accession>A0A382ZHG5</accession>
<gene>
    <name evidence="1" type="ORF">METZ01_LOCUS447766</name>
</gene>
<sequence>MPRLSLWKPEKGNDYKFIDRTIREHFNVGGTGVFIHKYLGPHAQASTTDSTQPDNTIIRP</sequence>
<reference evidence="1" key="1">
    <citation type="submission" date="2018-05" db="EMBL/GenBank/DDBJ databases">
        <authorList>
            <person name="Lanie J.A."/>
            <person name="Ng W.-L."/>
            <person name="Kazmierczak K.M."/>
            <person name="Andrzejewski T.M."/>
            <person name="Davidsen T.M."/>
            <person name="Wayne K.J."/>
            <person name="Tettelin H."/>
            <person name="Glass J.I."/>
            <person name="Rusch D."/>
            <person name="Podicherti R."/>
            <person name="Tsui H.-C.T."/>
            <person name="Winkler M.E."/>
        </authorList>
    </citation>
    <scope>NUCLEOTIDE SEQUENCE</scope>
</reference>
<dbReference type="AlphaFoldDB" id="A0A382ZHG5"/>
<feature type="non-terminal residue" evidence="1">
    <location>
        <position position="60"/>
    </location>
</feature>
<protein>
    <submittedName>
        <fullName evidence="1">Uncharacterized protein</fullName>
    </submittedName>
</protein>
<name>A0A382ZHG5_9ZZZZ</name>
<feature type="non-terminal residue" evidence="1">
    <location>
        <position position="1"/>
    </location>
</feature>
<evidence type="ECO:0000313" key="1">
    <source>
        <dbReference type="EMBL" id="SVD94912.1"/>
    </source>
</evidence>
<dbReference type="EMBL" id="UINC01183933">
    <property type="protein sequence ID" value="SVD94912.1"/>
    <property type="molecule type" value="Genomic_DNA"/>
</dbReference>
<organism evidence="1">
    <name type="scientific">marine metagenome</name>
    <dbReference type="NCBI Taxonomy" id="408172"/>
    <lineage>
        <taxon>unclassified sequences</taxon>
        <taxon>metagenomes</taxon>
        <taxon>ecological metagenomes</taxon>
    </lineage>
</organism>
<proteinExistence type="predicted"/>